<protein>
    <recommendedName>
        <fullName evidence="3">Pathogenicity island protein</fullName>
    </recommendedName>
</protein>
<gene>
    <name evidence="1" type="ORF">OZ415_01270</name>
</gene>
<evidence type="ECO:0000313" key="2">
    <source>
        <dbReference type="Proteomes" id="UP001164714"/>
    </source>
</evidence>
<proteinExistence type="predicted"/>
<evidence type="ECO:0000313" key="1">
    <source>
        <dbReference type="EMBL" id="WAT24768.1"/>
    </source>
</evidence>
<organism evidence="1 2">
    <name type="scientific">Aerococcus urinaeequi</name>
    <dbReference type="NCBI Taxonomy" id="51665"/>
    <lineage>
        <taxon>Bacteria</taxon>
        <taxon>Bacillati</taxon>
        <taxon>Bacillota</taxon>
        <taxon>Bacilli</taxon>
        <taxon>Lactobacillales</taxon>
        <taxon>Aerococcaceae</taxon>
        <taxon>Aerococcus</taxon>
    </lineage>
</organism>
<dbReference type="Proteomes" id="UP001164714">
    <property type="component" value="Chromosome"/>
</dbReference>
<sequence length="117" mass="13599">MSNQRLIKNEIANKLKELNHLSFCDVEDIFERFEFDFIKVGTGISFPSNPNVILWTGWNSEATTLLVEVIEEYQLSFKSTEKIVYMVDGKVLPMPLARGFEYPYKKEHWLPTIIVPA</sequence>
<accession>A0AA47G9E9</accession>
<dbReference type="AlphaFoldDB" id="A0AA47G9E9"/>
<evidence type="ECO:0008006" key="3">
    <source>
        <dbReference type="Google" id="ProtNLM"/>
    </source>
</evidence>
<dbReference type="EMBL" id="CP114063">
    <property type="protein sequence ID" value="WAT24768.1"/>
    <property type="molecule type" value="Genomic_DNA"/>
</dbReference>
<reference evidence="1" key="1">
    <citation type="submission" date="2022-12" db="EMBL/GenBank/DDBJ databases">
        <title>Whole genome sequence analysis of a duck derived balloon bacteium Aerococcus urinaeequi henan2020.</title>
        <authorList>
            <person name="Zhang H."/>
            <person name="Qiao H.X."/>
            <person name="Bian C.Z."/>
            <person name="Shu J.C."/>
        </authorList>
    </citation>
    <scope>NUCLEOTIDE SEQUENCE</scope>
    <source>
        <strain evidence="1">2020-HN-1</strain>
    </source>
</reference>
<name>A0AA47G9E9_9LACT</name>
<dbReference type="RefSeq" id="WP_269105145.1">
    <property type="nucleotide sequence ID" value="NZ_CP114063.1"/>
</dbReference>